<organism evidence="10 11">
    <name type="scientific">Patulibacter medicamentivorans</name>
    <dbReference type="NCBI Taxonomy" id="1097667"/>
    <lineage>
        <taxon>Bacteria</taxon>
        <taxon>Bacillati</taxon>
        <taxon>Actinomycetota</taxon>
        <taxon>Thermoleophilia</taxon>
        <taxon>Solirubrobacterales</taxon>
        <taxon>Patulibacteraceae</taxon>
        <taxon>Patulibacter</taxon>
    </lineage>
</organism>
<dbReference type="RefSeq" id="WP_007575443.1">
    <property type="nucleotide sequence ID" value="NZ_AGUD01000205.1"/>
</dbReference>
<sequence length="153" mass="15871">MSDQGPPEPAGSGGSSAIEIELELDEVGGRAPAGLPTGEDLRRLVETAAAAAGVVDGHVAISIVGEQTIHQLNREHRDKDKPTDVLSFPIDGAGPAVGARELGDVVICPEHTIDLREAVVHGVLHLVGFDHETDSGEMLAVQAQILEWAPAPG</sequence>
<comment type="similarity">
    <text evidence="1 9">Belongs to the endoribonuclease YbeY family.</text>
</comment>
<dbReference type="GO" id="GO:0004521">
    <property type="term" value="F:RNA endonuclease activity"/>
    <property type="evidence" value="ECO:0007669"/>
    <property type="project" value="UniProtKB-UniRule"/>
</dbReference>
<dbReference type="GO" id="GO:0008270">
    <property type="term" value="F:zinc ion binding"/>
    <property type="evidence" value="ECO:0007669"/>
    <property type="project" value="UniProtKB-UniRule"/>
</dbReference>
<dbReference type="PANTHER" id="PTHR46986">
    <property type="entry name" value="ENDORIBONUCLEASE YBEY, CHLOROPLASTIC"/>
    <property type="match status" value="1"/>
</dbReference>
<keyword evidence="8 9" id="KW-0862">Zinc</keyword>
<dbReference type="InterPro" id="IPR002036">
    <property type="entry name" value="YbeY"/>
</dbReference>
<evidence type="ECO:0000313" key="10">
    <source>
        <dbReference type="EMBL" id="EHN10707.1"/>
    </source>
</evidence>
<comment type="subcellular location">
    <subcellularLocation>
        <location evidence="9">Cytoplasm</location>
    </subcellularLocation>
</comment>
<feature type="binding site" evidence="9">
    <location>
        <position position="131"/>
    </location>
    <ligand>
        <name>Zn(2+)</name>
        <dbReference type="ChEBI" id="CHEBI:29105"/>
        <note>catalytic</note>
    </ligand>
</feature>
<evidence type="ECO:0000313" key="11">
    <source>
        <dbReference type="Proteomes" id="UP000005143"/>
    </source>
</evidence>
<dbReference type="InterPro" id="IPR020549">
    <property type="entry name" value="YbeY_CS"/>
</dbReference>
<feature type="binding site" evidence="9">
    <location>
        <position position="125"/>
    </location>
    <ligand>
        <name>Zn(2+)</name>
        <dbReference type="ChEBI" id="CHEBI:29105"/>
        <note>catalytic</note>
    </ligand>
</feature>
<evidence type="ECO:0000256" key="7">
    <source>
        <dbReference type="ARBA" id="ARBA00022801"/>
    </source>
</evidence>
<keyword evidence="2 9" id="KW-0690">Ribosome biogenesis</keyword>
<evidence type="ECO:0000256" key="2">
    <source>
        <dbReference type="ARBA" id="ARBA00022517"/>
    </source>
</evidence>
<dbReference type="SUPFAM" id="SSF55486">
    <property type="entry name" value="Metalloproteases ('zincins'), catalytic domain"/>
    <property type="match status" value="1"/>
</dbReference>
<dbReference type="GO" id="GO:0005737">
    <property type="term" value="C:cytoplasm"/>
    <property type="evidence" value="ECO:0007669"/>
    <property type="project" value="UniProtKB-SubCell"/>
</dbReference>
<protein>
    <recommendedName>
        <fullName evidence="9">Endoribonuclease YbeY</fullName>
        <ecNumber evidence="9">3.1.-.-</ecNumber>
    </recommendedName>
</protein>
<dbReference type="EMBL" id="AGUD01000205">
    <property type="protein sequence ID" value="EHN10707.1"/>
    <property type="molecule type" value="Genomic_DNA"/>
</dbReference>
<proteinExistence type="inferred from homology"/>
<dbReference type="EC" id="3.1.-.-" evidence="9"/>
<comment type="function">
    <text evidence="9">Single strand-specific metallo-endoribonuclease involved in late-stage 70S ribosome quality control and in maturation of the 3' terminus of the 16S rRNA.</text>
</comment>
<evidence type="ECO:0000256" key="3">
    <source>
        <dbReference type="ARBA" id="ARBA00022552"/>
    </source>
</evidence>
<dbReference type="GO" id="GO:0004222">
    <property type="term" value="F:metalloendopeptidase activity"/>
    <property type="evidence" value="ECO:0007669"/>
    <property type="project" value="InterPro"/>
</dbReference>
<dbReference type="InterPro" id="IPR023091">
    <property type="entry name" value="MetalPrtase_cat_dom_sf_prd"/>
</dbReference>
<evidence type="ECO:0000256" key="6">
    <source>
        <dbReference type="ARBA" id="ARBA00022759"/>
    </source>
</evidence>
<accession>H0E6K8</accession>
<evidence type="ECO:0000256" key="4">
    <source>
        <dbReference type="ARBA" id="ARBA00022722"/>
    </source>
</evidence>
<keyword evidence="3 9" id="KW-0698">rRNA processing</keyword>
<dbReference type="GO" id="GO:0006364">
    <property type="term" value="P:rRNA processing"/>
    <property type="evidence" value="ECO:0007669"/>
    <property type="project" value="UniProtKB-UniRule"/>
</dbReference>
<reference evidence="10 11" key="1">
    <citation type="journal article" date="2013" name="Biodegradation">
        <title>Quantitative proteomic analysis of ibuprofen-degrading Patulibacter sp. strain I11.</title>
        <authorList>
            <person name="Almeida B."/>
            <person name="Kjeldal H."/>
            <person name="Lolas I."/>
            <person name="Knudsen A.D."/>
            <person name="Carvalho G."/>
            <person name="Nielsen K.L."/>
            <person name="Barreto Crespo M.T."/>
            <person name="Stensballe A."/>
            <person name="Nielsen J.L."/>
        </authorList>
    </citation>
    <scope>NUCLEOTIDE SEQUENCE [LARGE SCALE GENOMIC DNA]</scope>
    <source>
        <strain evidence="10 11">I11</strain>
    </source>
</reference>
<keyword evidence="9" id="KW-0963">Cytoplasm</keyword>
<keyword evidence="7 9" id="KW-0378">Hydrolase</keyword>
<keyword evidence="11" id="KW-1185">Reference proteome</keyword>
<dbReference type="Pfam" id="PF02130">
    <property type="entry name" value="YbeY"/>
    <property type="match status" value="1"/>
</dbReference>
<dbReference type="Gene3D" id="3.40.390.30">
    <property type="entry name" value="Metalloproteases ('zincins'), catalytic domain"/>
    <property type="match status" value="1"/>
</dbReference>
<evidence type="ECO:0000256" key="1">
    <source>
        <dbReference type="ARBA" id="ARBA00010875"/>
    </source>
</evidence>
<name>H0E6K8_9ACTN</name>
<feature type="binding site" evidence="9">
    <location>
        <position position="121"/>
    </location>
    <ligand>
        <name>Zn(2+)</name>
        <dbReference type="ChEBI" id="CHEBI:29105"/>
        <note>catalytic</note>
    </ligand>
</feature>
<dbReference type="NCBIfam" id="TIGR00043">
    <property type="entry name" value="rRNA maturation RNase YbeY"/>
    <property type="match status" value="1"/>
</dbReference>
<evidence type="ECO:0000256" key="8">
    <source>
        <dbReference type="ARBA" id="ARBA00022833"/>
    </source>
</evidence>
<keyword evidence="5 9" id="KW-0479">Metal-binding</keyword>
<dbReference type="Proteomes" id="UP000005143">
    <property type="component" value="Unassembled WGS sequence"/>
</dbReference>
<comment type="caution">
    <text evidence="10">The sequence shown here is derived from an EMBL/GenBank/DDBJ whole genome shotgun (WGS) entry which is preliminary data.</text>
</comment>
<gene>
    <name evidence="9" type="primary">ybeY</name>
    <name evidence="10" type="ORF">PAI11_24580</name>
</gene>
<dbReference type="PATRIC" id="fig|1097667.3.peg.2439"/>
<dbReference type="HAMAP" id="MF_00009">
    <property type="entry name" value="Endoribonucl_YbeY"/>
    <property type="match status" value="1"/>
</dbReference>
<dbReference type="PANTHER" id="PTHR46986:SF1">
    <property type="entry name" value="ENDORIBONUCLEASE YBEY, CHLOROPLASTIC"/>
    <property type="match status" value="1"/>
</dbReference>
<evidence type="ECO:0000256" key="9">
    <source>
        <dbReference type="HAMAP-Rule" id="MF_00009"/>
    </source>
</evidence>
<dbReference type="AlphaFoldDB" id="H0E6K8"/>
<dbReference type="PROSITE" id="PS01306">
    <property type="entry name" value="UPF0054"/>
    <property type="match status" value="1"/>
</dbReference>
<keyword evidence="6 9" id="KW-0255">Endonuclease</keyword>
<comment type="cofactor">
    <cofactor evidence="9">
        <name>Zn(2+)</name>
        <dbReference type="ChEBI" id="CHEBI:29105"/>
    </cofactor>
    <text evidence="9">Binds 1 zinc ion.</text>
</comment>
<evidence type="ECO:0000256" key="5">
    <source>
        <dbReference type="ARBA" id="ARBA00022723"/>
    </source>
</evidence>
<keyword evidence="4 9" id="KW-0540">Nuclease</keyword>